<reference evidence="2" key="1">
    <citation type="journal article" date="2011" name="PLoS Genet.">
        <title>Genomic analysis of the necrotrophic fungal pathogens Sclerotinia sclerotiorum and Botrytis cinerea.</title>
        <authorList>
            <person name="Amselem J."/>
            <person name="Cuomo C.A."/>
            <person name="van Kan J.A."/>
            <person name="Viaud M."/>
            <person name="Benito E.P."/>
            <person name="Couloux A."/>
            <person name="Coutinho P.M."/>
            <person name="de Vries R.P."/>
            <person name="Dyer P.S."/>
            <person name="Fillinger S."/>
            <person name="Fournier E."/>
            <person name="Gout L."/>
            <person name="Hahn M."/>
            <person name="Kohn L."/>
            <person name="Lapalu N."/>
            <person name="Plummer K.M."/>
            <person name="Pradier J.M."/>
            <person name="Quevillon E."/>
            <person name="Sharon A."/>
            <person name="Simon A."/>
            <person name="ten Have A."/>
            <person name="Tudzynski B."/>
            <person name="Tudzynski P."/>
            <person name="Wincker P."/>
            <person name="Andrew M."/>
            <person name="Anthouard V."/>
            <person name="Beever R.E."/>
            <person name="Beffa R."/>
            <person name="Benoit I."/>
            <person name="Bouzid O."/>
            <person name="Brault B."/>
            <person name="Chen Z."/>
            <person name="Choquer M."/>
            <person name="Collemare J."/>
            <person name="Cotton P."/>
            <person name="Danchin E.G."/>
            <person name="Da Silva C."/>
            <person name="Gautier A."/>
            <person name="Giraud C."/>
            <person name="Giraud T."/>
            <person name="Gonzalez C."/>
            <person name="Grossetete S."/>
            <person name="Guldener U."/>
            <person name="Henrissat B."/>
            <person name="Howlett B.J."/>
            <person name="Kodira C."/>
            <person name="Kretschmer M."/>
            <person name="Lappartient A."/>
            <person name="Leroch M."/>
            <person name="Levis C."/>
            <person name="Mauceli E."/>
            <person name="Neuveglise C."/>
            <person name="Oeser B."/>
            <person name="Pearson M."/>
            <person name="Poulain J."/>
            <person name="Poussereau N."/>
            <person name="Quesneville H."/>
            <person name="Rascle C."/>
            <person name="Schumacher J."/>
            <person name="Segurens B."/>
            <person name="Sexton A."/>
            <person name="Silva E."/>
            <person name="Sirven C."/>
            <person name="Soanes D.M."/>
            <person name="Talbot N.J."/>
            <person name="Templeton M."/>
            <person name="Yandava C."/>
            <person name="Yarden O."/>
            <person name="Zeng Q."/>
            <person name="Rollins J.A."/>
            <person name="Lebrun M.H."/>
            <person name="Dickman M."/>
        </authorList>
    </citation>
    <scope>NUCLEOTIDE SEQUENCE [LARGE SCALE GENOMIC DNA]</scope>
    <source>
        <strain evidence="2">T4</strain>
    </source>
</reference>
<protein>
    <submittedName>
        <fullName evidence="1">Uncharacterized protein</fullName>
    </submittedName>
</protein>
<dbReference type="AlphaFoldDB" id="G2YYY9"/>
<evidence type="ECO:0000313" key="2">
    <source>
        <dbReference type="Proteomes" id="UP000008177"/>
    </source>
</evidence>
<name>G2YYY9_BOTF4</name>
<sequence length="60" mass="6713">MGRSSKPRTRREFAKSYSGLRVIGSEILSQLAEAVTDYGQMKSVMNSIANLLYVGNWLCK</sequence>
<organism evidence="1 2">
    <name type="scientific">Botryotinia fuckeliana (strain T4)</name>
    <name type="common">Noble rot fungus</name>
    <name type="synonym">Botrytis cinerea</name>
    <dbReference type="NCBI Taxonomy" id="999810"/>
    <lineage>
        <taxon>Eukaryota</taxon>
        <taxon>Fungi</taxon>
        <taxon>Dikarya</taxon>
        <taxon>Ascomycota</taxon>
        <taxon>Pezizomycotina</taxon>
        <taxon>Leotiomycetes</taxon>
        <taxon>Helotiales</taxon>
        <taxon>Sclerotiniaceae</taxon>
        <taxon>Botrytis</taxon>
    </lineage>
</organism>
<proteinExistence type="predicted"/>
<dbReference type="InParanoid" id="G2YYY9"/>
<dbReference type="Proteomes" id="UP000008177">
    <property type="component" value="Unplaced contigs"/>
</dbReference>
<evidence type="ECO:0000313" key="1">
    <source>
        <dbReference type="EMBL" id="CCD56837.1"/>
    </source>
</evidence>
<accession>G2YYY9</accession>
<dbReference type="EMBL" id="FQ790362">
    <property type="protein sequence ID" value="CCD56837.1"/>
    <property type="molecule type" value="Genomic_DNA"/>
</dbReference>
<gene>
    <name evidence="1" type="ORF">BofuT4_uP140990.1</name>
</gene>
<dbReference type="HOGENOM" id="CLU_2941497_0_0_1"/>